<keyword evidence="1" id="KW-0808">Transferase</keyword>
<keyword evidence="6" id="KW-1185">Reference proteome</keyword>
<name>A0A425Y5K9_9BACT</name>
<evidence type="ECO:0000256" key="2">
    <source>
        <dbReference type="ARBA" id="ARBA00023315"/>
    </source>
</evidence>
<evidence type="ECO:0000256" key="1">
    <source>
        <dbReference type="ARBA" id="ARBA00022679"/>
    </source>
</evidence>
<comment type="caution">
    <text evidence="5">The sequence shown here is derived from an EMBL/GenBank/DDBJ whole genome shotgun (WGS) entry which is preliminary data.</text>
</comment>
<dbReference type="CDD" id="cd00830">
    <property type="entry name" value="KAS_III"/>
    <property type="match status" value="1"/>
</dbReference>
<dbReference type="SUPFAM" id="SSF53901">
    <property type="entry name" value="Thiolase-like"/>
    <property type="match status" value="1"/>
</dbReference>
<evidence type="ECO:0000259" key="3">
    <source>
        <dbReference type="Pfam" id="PF08541"/>
    </source>
</evidence>
<keyword evidence="2" id="KW-0012">Acyltransferase</keyword>
<dbReference type="OrthoDB" id="5171393at2"/>
<dbReference type="AlphaFoldDB" id="A0A425Y5K9"/>
<dbReference type="InterPro" id="IPR016039">
    <property type="entry name" value="Thiolase-like"/>
</dbReference>
<dbReference type="PANTHER" id="PTHR34069">
    <property type="entry name" value="3-OXOACYL-[ACYL-CARRIER-PROTEIN] SYNTHASE 3"/>
    <property type="match status" value="1"/>
</dbReference>
<dbReference type="Proteomes" id="UP000285794">
    <property type="component" value="Unassembled WGS sequence"/>
</dbReference>
<evidence type="ECO:0000313" key="5">
    <source>
        <dbReference type="EMBL" id="RRG23757.1"/>
    </source>
</evidence>
<dbReference type="GO" id="GO:0044550">
    <property type="term" value="P:secondary metabolite biosynthetic process"/>
    <property type="evidence" value="ECO:0007669"/>
    <property type="project" value="TreeGrafter"/>
</dbReference>
<dbReference type="PANTHER" id="PTHR34069:SF3">
    <property type="entry name" value="ACYL-COA:ACYL-COA ALKYLTRANSFERASE"/>
    <property type="match status" value="1"/>
</dbReference>
<evidence type="ECO:0000259" key="4">
    <source>
        <dbReference type="Pfam" id="PF08545"/>
    </source>
</evidence>
<dbReference type="Pfam" id="PF08545">
    <property type="entry name" value="ACP_syn_III"/>
    <property type="match status" value="1"/>
</dbReference>
<dbReference type="Pfam" id="PF08541">
    <property type="entry name" value="ACP_syn_III_C"/>
    <property type="match status" value="1"/>
</dbReference>
<dbReference type="RefSeq" id="WP_125029803.1">
    <property type="nucleotide sequence ID" value="NZ_JAPXVP010000003.1"/>
</dbReference>
<dbReference type="GO" id="GO:0004315">
    <property type="term" value="F:3-oxoacyl-[acyl-carrier-protein] synthase activity"/>
    <property type="evidence" value="ECO:0007669"/>
    <property type="project" value="InterPro"/>
</dbReference>
<sequence>MSTYSKIVGSGSYIPEIEVKNEDFLKNIFYNTDGSHNGETTPEVLEKFYNITGIQERRYAREDQKASDLAFIAASRALESSGIDKESLDYILVAHNFGDVSANTVAPQLMPSLAARVKHLLKIENPKTVAYDILFGCPGWVQAMIQANYFIKSGDAKRVMIIGSETLSRVCDPHDRDSMIYSDGAGATILEAVESENETGIIAHSVRTDTLNEAYFLWSGASHNPDFQNRDRDFYIKMHGHKIYEYVISNVPQLVKECIEKAGLGLKDIKKVLIHQANEKMDEAIAKRLFRLYGERQVPDDIMPMIIKKMGNNSVATVPILYDMITKGELEGHHFTKGDHVVFASVGAGMSINAFVYQF</sequence>
<gene>
    <name evidence="5" type="ORF">DWB61_05085</name>
</gene>
<evidence type="ECO:0000313" key="6">
    <source>
        <dbReference type="Proteomes" id="UP000285794"/>
    </source>
</evidence>
<dbReference type="InterPro" id="IPR013751">
    <property type="entry name" value="ACP_syn_III_N"/>
</dbReference>
<protein>
    <submittedName>
        <fullName evidence="5">Ketoacyl-ACP synthase III</fullName>
    </submittedName>
</protein>
<dbReference type="EMBL" id="QQWG01000003">
    <property type="protein sequence ID" value="RRG23757.1"/>
    <property type="molecule type" value="Genomic_DNA"/>
</dbReference>
<dbReference type="Gene3D" id="3.40.47.10">
    <property type="match status" value="2"/>
</dbReference>
<feature type="domain" description="Beta-ketoacyl-[acyl-carrier-protein] synthase III N-terminal" evidence="4">
    <location>
        <begin position="131"/>
        <end position="209"/>
    </location>
</feature>
<organism evidence="5 6">
    <name type="scientific">Ancylomarina euxinus</name>
    <dbReference type="NCBI Taxonomy" id="2283627"/>
    <lineage>
        <taxon>Bacteria</taxon>
        <taxon>Pseudomonadati</taxon>
        <taxon>Bacteroidota</taxon>
        <taxon>Bacteroidia</taxon>
        <taxon>Marinilabiliales</taxon>
        <taxon>Marinifilaceae</taxon>
        <taxon>Ancylomarina</taxon>
    </lineage>
</organism>
<feature type="domain" description="Beta-ketoacyl-[acyl-carrier-protein] synthase III C-terminal" evidence="3">
    <location>
        <begin position="259"/>
        <end position="358"/>
    </location>
</feature>
<dbReference type="InterPro" id="IPR013747">
    <property type="entry name" value="ACP_syn_III_C"/>
</dbReference>
<dbReference type="GO" id="GO:0006633">
    <property type="term" value="P:fatty acid biosynthetic process"/>
    <property type="evidence" value="ECO:0007669"/>
    <property type="project" value="InterPro"/>
</dbReference>
<accession>A0A425Y5K9</accession>
<proteinExistence type="predicted"/>
<reference evidence="5 6" key="1">
    <citation type="submission" date="2018-07" db="EMBL/GenBank/DDBJ databases">
        <title>Draft genome sequence of Ancylomarina sp. M1P.</title>
        <authorList>
            <person name="Yadav S."/>
            <person name="Villanueva L."/>
            <person name="Damste J.S.S."/>
        </authorList>
    </citation>
    <scope>NUCLEOTIDE SEQUENCE [LARGE SCALE GENOMIC DNA]</scope>
    <source>
        <strain evidence="5 6">M1P</strain>
    </source>
</reference>